<name>A0ABD3QBJ8_9STRA</name>
<evidence type="ECO:0008006" key="3">
    <source>
        <dbReference type="Google" id="ProtNLM"/>
    </source>
</evidence>
<proteinExistence type="predicted"/>
<evidence type="ECO:0000313" key="1">
    <source>
        <dbReference type="EMBL" id="KAL3797086.1"/>
    </source>
</evidence>
<comment type="caution">
    <text evidence="1">The sequence shown here is derived from an EMBL/GenBank/DDBJ whole genome shotgun (WGS) entry which is preliminary data.</text>
</comment>
<keyword evidence="2" id="KW-1185">Reference proteome</keyword>
<reference evidence="1 2" key="1">
    <citation type="journal article" date="2020" name="G3 (Bethesda)">
        <title>Improved Reference Genome for Cyclotella cryptica CCMP332, a Model for Cell Wall Morphogenesis, Salinity Adaptation, and Lipid Production in Diatoms (Bacillariophyta).</title>
        <authorList>
            <person name="Roberts W.R."/>
            <person name="Downey K.M."/>
            <person name="Ruck E.C."/>
            <person name="Traller J.C."/>
            <person name="Alverson A.J."/>
        </authorList>
    </citation>
    <scope>NUCLEOTIDE SEQUENCE [LARGE SCALE GENOMIC DNA]</scope>
    <source>
        <strain evidence="1 2">CCMP332</strain>
    </source>
</reference>
<evidence type="ECO:0000313" key="2">
    <source>
        <dbReference type="Proteomes" id="UP001516023"/>
    </source>
</evidence>
<accession>A0ABD3QBJ8</accession>
<organism evidence="1 2">
    <name type="scientific">Cyclotella cryptica</name>
    <dbReference type="NCBI Taxonomy" id="29204"/>
    <lineage>
        <taxon>Eukaryota</taxon>
        <taxon>Sar</taxon>
        <taxon>Stramenopiles</taxon>
        <taxon>Ochrophyta</taxon>
        <taxon>Bacillariophyta</taxon>
        <taxon>Coscinodiscophyceae</taxon>
        <taxon>Thalassiosirophycidae</taxon>
        <taxon>Stephanodiscales</taxon>
        <taxon>Stephanodiscaceae</taxon>
        <taxon>Cyclotella</taxon>
    </lineage>
</organism>
<protein>
    <recommendedName>
        <fullName evidence="3">Calmodulin</fullName>
    </recommendedName>
</protein>
<gene>
    <name evidence="1" type="ORF">HJC23_000424</name>
</gene>
<sequence length="345" mass="37974">MASAFRSHHSKSMANKNTPSFPKRHLLLPFLGLTTLCNVNVVAFQSTTFSAYTPIPLGTPPRSILSSRLFAHSTSHEASSNEAESTLPQSEITTLFQLLRDTTILYDPSRGTCCRNKCSGCTYLDSNGNFLYDEYTATKNSNNHDGGGVHSAGTAEGWIAPYVKVDFGDKVHTSTWSTILFPLSHTELERNQLETTLLSHNMRNNSEEDGRRMVSPLAIKALWNTLSPSVGYPRLTSTEVVRAIRGMDGARYEMGGAVDYASFCKAMMEAAAAVVSLNTDNVNGDDGGGVVDYDALSKEELLTLVEERGMKTTFPKMKRIIIEELRFFDANGRQGKRHPVKNTLS</sequence>
<dbReference type="EMBL" id="JABMIG020000057">
    <property type="protein sequence ID" value="KAL3797086.1"/>
    <property type="molecule type" value="Genomic_DNA"/>
</dbReference>
<dbReference type="AlphaFoldDB" id="A0ABD3QBJ8"/>
<dbReference type="Proteomes" id="UP001516023">
    <property type="component" value="Unassembled WGS sequence"/>
</dbReference>